<dbReference type="Proteomes" id="UP001432322">
    <property type="component" value="Unassembled WGS sequence"/>
</dbReference>
<proteinExistence type="predicted"/>
<dbReference type="AlphaFoldDB" id="A0AAV5VR09"/>
<evidence type="ECO:0000313" key="2">
    <source>
        <dbReference type="Proteomes" id="UP001432322"/>
    </source>
</evidence>
<feature type="non-terminal residue" evidence="1">
    <location>
        <position position="1"/>
    </location>
</feature>
<comment type="caution">
    <text evidence="1">The sequence shown here is derived from an EMBL/GenBank/DDBJ whole genome shotgun (WGS) entry which is preliminary data.</text>
</comment>
<name>A0AAV5VR09_9BILA</name>
<gene>
    <name evidence="1" type="ORF">PFISCL1PPCAC_11511</name>
</gene>
<feature type="non-terminal residue" evidence="1">
    <location>
        <position position="129"/>
    </location>
</feature>
<dbReference type="EMBL" id="BTSY01000003">
    <property type="protein sequence ID" value="GMT20214.1"/>
    <property type="molecule type" value="Genomic_DNA"/>
</dbReference>
<accession>A0AAV5VR09</accession>
<keyword evidence="2" id="KW-1185">Reference proteome</keyword>
<evidence type="ECO:0000313" key="1">
    <source>
        <dbReference type="EMBL" id="GMT20214.1"/>
    </source>
</evidence>
<protein>
    <submittedName>
        <fullName evidence="1">Uncharacterized protein</fullName>
    </submittedName>
</protein>
<organism evidence="1 2">
    <name type="scientific">Pristionchus fissidentatus</name>
    <dbReference type="NCBI Taxonomy" id="1538716"/>
    <lineage>
        <taxon>Eukaryota</taxon>
        <taxon>Metazoa</taxon>
        <taxon>Ecdysozoa</taxon>
        <taxon>Nematoda</taxon>
        <taxon>Chromadorea</taxon>
        <taxon>Rhabditida</taxon>
        <taxon>Rhabditina</taxon>
        <taxon>Diplogasteromorpha</taxon>
        <taxon>Diplogasteroidea</taxon>
        <taxon>Neodiplogasteridae</taxon>
        <taxon>Pristionchus</taxon>
    </lineage>
</organism>
<sequence length="129" mass="14430">QIDGKYSNLLCPDKYNLQFDDSSVFKQVDSIACEMNANSVFEYVITEKGNVIARKAQNEAFNARCALPTCSLCDEQLNPRVKLGVEPIIESNADQCKVLKCADGELKADDKYGVANCKYDENSKSFWDL</sequence>
<reference evidence="1" key="1">
    <citation type="submission" date="2023-10" db="EMBL/GenBank/DDBJ databases">
        <title>Genome assembly of Pristionchus species.</title>
        <authorList>
            <person name="Yoshida K."/>
            <person name="Sommer R.J."/>
        </authorList>
    </citation>
    <scope>NUCLEOTIDE SEQUENCE</scope>
    <source>
        <strain evidence="1">RS5133</strain>
    </source>
</reference>